<gene>
    <name evidence="2" type="ORF">BLNAU_11364</name>
</gene>
<accession>A0ABQ9XQL8</accession>
<feature type="region of interest" description="Disordered" evidence="1">
    <location>
        <begin position="100"/>
        <end position="120"/>
    </location>
</feature>
<evidence type="ECO:0000313" key="2">
    <source>
        <dbReference type="EMBL" id="KAK2953643.1"/>
    </source>
</evidence>
<feature type="compositionally biased region" description="Polar residues" evidence="1">
    <location>
        <begin position="110"/>
        <end position="120"/>
    </location>
</feature>
<protein>
    <submittedName>
        <fullName evidence="2">Uncharacterized protein</fullName>
    </submittedName>
</protein>
<reference evidence="2 3" key="1">
    <citation type="journal article" date="2022" name="bioRxiv">
        <title>Genomics of Preaxostyla Flagellates Illuminates Evolutionary Transitions and the Path Towards Mitochondrial Loss.</title>
        <authorList>
            <person name="Novak L.V.F."/>
            <person name="Treitli S.C."/>
            <person name="Pyrih J."/>
            <person name="Halakuc P."/>
            <person name="Pipaliya S.V."/>
            <person name="Vacek V."/>
            <person name="Brzon O."/>
            <person name="Soukal P."/>
            <person name="Eme L."/>
            <person name="Dacks J.B."/>
            <person name="Karnkowska A."/>
            <person name="Elias M."/>
            <person name="Hampl V."/>
        </authorList>
    </citation>
    <scope>NUCLEOTIDE SEQUENCE [LARGE SCALE GENOMIC DNA]</scope>
    <source>
        <strain evidence="2">NAU3</strain>
        <tissue evidence="2">Gut</tissue>
    </source>
</reference>
<sequence>MGYPVRHSTGPLFDFGTLDDQTDQLNVDCVVALSDCTLRNLTTSNQMPIVDRHLRTAQKVVNCQLSSSFGNIWGAISCGLDTPGSFFGINSSFSNIQPSSLLSPPHSPHTNTNSVFESPTRQEPSMDELTLISCRFSQIEGTEALIHLNQPLSSSSQTVTLTHCSFCECGCAEGSPSTLLLCGIESVGLFDVSFVRCGGLNGSSIVVISDSMVDSKSSIHFVDSGSSELSLTDLVNSAELGLIGDTDSPSPSPFLSTVTQTKHSTHSNKLTTLSVEEKYTQFDQFFTLVFTFYDLTDIEIQVELINYEKKAVCLDGNGDGILKLSYQPDGLYDPDKNSEVQLAAEAVGEYVIGFWPPTFRIPRRILPEAIITVTARDESNAKFFTVVFHSDQLRNTNIKVEIDGYGNEDRDIELDANGDCEMTLEFVPVSIYYSTKQMRVIPYEQIIDGACITPVGYRNPVGCGNPVGCERRPVGYFGTL</sequence>
<comment type="caution">
    <text evidence="2">The sequence shown here is derived from an EMBL/GenBank/DDBJ whole genome shotgun (WGS) entry which is preliminary data.</text>
</comment>
<name>A0ABQ9XQL8_9EUKA</name>
<evidence type="ECO:0000256" key="1">
    <source>
        <dbReference type="SAM" id="MobiDB-lite"/>
    </source>
</evidence>
<organism evidence="2 3">
    <name type="scientific">Blattamonas nauphoetae</name>
    <dbReference type="NCBI Taxonomy" id="2049346"/>
    <lineage>
        <taxon>Eukaryota</taxon>
        <taxon>Metamonada</taxon>
        <taxon>Preaxostyla</taxon>
        <taxon>Oxymonadida</taxon>
        <taxon>Blattamonas</taxon>
    </lineage>
</organism>
<evidence type="ECO:0000313" key="3">
    <source>
        <dbReference type="Proteomes" id="UP001281761"/>
    </source>
</evidence>
<dbReference type="EMBL" id="JARBJD010000088">
    <property type="protein sequence ID" value="KAK2953643.1"/>
    <property type="molecule type" value="Genomic_DNA"/>
</dbReference>
<dbReference type="Proteomes" id="UP001281761">
    <property type="component" value="Unassembled WGS sequence"/>
</dbReference>
<keyword evidence="3" id="KW-1185">Reference proteome</keyword>
<proteinExistence type="predicted"/>